<name>A0A221T352_9DEIO</name>
<dbReference type="AlphaFoldDB" id="A0A221T352"/>
<gene>
    <name evidence="1" type="ORF">DFI_19240</name>
</gene>
<dbReference type="Proteomes" id="UP000259030">
    <property type="component" value="Plasmid pDFI3"/>
</dbReference>
<dbReference type="KEGG" id="dfc:DFI_19240"/>
<organism evidence="1 2">
    <name type="scientific">Deinococcus ficus</name>
    <dbReference type="NCBI Taxonomy" id="317577"/>
    <lineage>
        <taxon>Bacteria</taxon>
        <taxon>Thermotogati</taxon>
        <taxon>Deinococcota</taxon>
        <taxon>Deinococci</taxon>
        <taxon>Deinococcales</taxon>
        <taxon>Deinococcaceae</taxon>
        <taxon>Deinococcus</taxon>
    </lineage>
</organism>
<protein>
    <submittedName>
        <fullName evidence="1">Uncharacterized protein</fullName>
    </submittedName>
</protein>
<reference evidence="1 2" key="1">
    <citation type="submission" date="2017-05" db="EMBL/GenBank/DDBJ databases">
        <title>The complete genome sequence of Deinococcus ficus isolated from the rhizosphere of the Ficus religiosa L. in Taiwan.</title>
        <authorList>
            <person name="Wu K.-M."/>
            <person name="Liao T.-L."/>
            <person name="Liu Y.-M."/>
            <person name="Young C.-C."/>
            <person name="Tsai S.-F."/>
        </authorList>
    </citation>
    <scope>NUCLEOTIDE SEQUENCE [LARGE SCALE GENOMIC DNA]</scope>
    <source>
        <strain evidence="1 2">CC-FR2-10</strain>
        <plasmid evidence="2">pdfi3</plasmid>
    </source>
</reference>
<evidence type="ECO:0000313" key="1">
    <source>
        <dbReference type="EMBL" id="ASN83334.1"/>
    </source>
</evidence>
<dbReference type="EMBL" id="CP021084">
    <property type="protein sequence ID" value="ASN83334.1"/>
    <property type="molecule type" value="Genomic_DNA"/>
</dbReference>
<accession>A0A221T352</accession>
<proteinExistence type="predicted"/>
<geneLocation type="plasmid" evidence="2">
    <name>pdfi3</name>
</geneLocation>
<sequence>MTARPEQAEPVQRPFRDLKYEGRYPYTQALMRQAWRLRATEPDAAFARLARAEHYDALLDHYRLSGASPDAATRAQLRTAVHTLGRQRQVGVYLFENAKYWVQADTGRGVITCEPFLGEPDLDLQAAVRSWVTAGWTVERYACAPGSDTEMVILLSPPGFLDASPAAPSPAGP</sequence>
<keyword evidence="2" id="KW-1185">Reference proteome</keyword>
<evidence type="ECO:0000313" key="2">
    <source>
        <dbReference type="Proteomes" id="UP000259030"/>
    </source>
</evidence>
<keyword evidence="1" id="KW-0614">Plasmid</keyword>
<dbReference type="RefSeq" id="WP_027462773.1">
    <property type="nucleotide sequence ID" value="NZ_CP021084.1"/>
</dbReference>